<evidence type="ECO:0000256" key="7">
    <source>
        <dbReference type="ARBA" id="ARBA00022737"/>
    </source>
</evidence>
<evidence type="ECO:0000256" key="12">
    <source>
        <dbReference type="SAM" id="SignalP"/>
    </source>
</evidence>
<evidence type="ECO:0000256" key="5">
    <source>
        <dbReference type="ARBA" id="ARBA00022692"/>
    </source>
</evidence>
<keyword evidence="5" id="KW-0812">Transmembrane</keyword>
<organism evidence="13 14">
    <name type="scientific">Hevea brasiliensis</name>
    <name type="common">Para rubber tree</name>
    <name type="synonym">Siphonia brasiliensis</name>
    <dbReference type="NCBI Taxonomy" id="3981"/>
    <lineage>
        <taxon>Eukaryota</taxon>
        <taxon>Viridiplantae</taxon>
        <taxon>Streptophyta</taxon>
        <taxon>Embryophyta</taxon>
        <taxon>Tracheophyta</taxon>
        <taxon>Spermatophyta</taxon>
        <taxon>Magnoliopsida</taxon>
        <taxon>eudicotyledons</taxon>
        <taxon>Gunneridae</taxon>
        <taxon>Pentapetalae</taxon>
        <taxon>rosids</taxon>
        <taxon>fabids</taxon>
        <taxon>Malpighiales</taxon>
        <taxon>Euphorbiaceae</taxon>
        <taxon>Crotonoideae</taxon>
        <taxon>Micrandreae</taxon>
        <taxon>Hevea</taxon>
    </lineage>
</organism>
<evidence type="ECO:0000313" key="14">
    <source>
        <dbReference type="Proteomes" id="UP000467840"/>
    </source>
</evidence>
<evidence type="ECO:0000256" key="6">
    <source>
        <dbReference type="ARBA" id="ARBA00022729"/>
    </source>
</evidence>
<dbReference type="Gene3D" id="3.80.10.10">
    <property type="entry name" value="Ribonuclease Inhibitor"/>
    <property type="match status" value="5"/>
</dbReference>
<dbReference type="SUPFAM" id="SSF52047">
    <property type="entry name" value="RNI-like"/>
    <property type="match status" value="1"/>
</dbReference>
<evidence type="ECO:0008006" key="15">
    <source>
        <dbReference type="Google" id="ProtNLM"/>
    </source>
</evidence>
<dbReference type="InterPro" id="IPR003591">
    <property type="entry name" value="Leu-rich_rpt_typical-subtyp"/>
</dbReference>
<evidence type="ECO:0000256" key="10">
    <source>
        <dbReference type="ARBA" id="ARBA00023170"/>
    </source>
</evidence>
<reference evidence="13 14" key="1">
    <citation type="journal article" date="2020" name="Mol. Plant">
        <title>The Chromosome-Based Rubber Tree Genome Provides New Insights into Spurge Genome Evolution and Rubber Biosynthesis.</title>
        <authorList>
            <person name="Liu J."/>
            <person name="Shi C."/>
            <person name="Shi C.C."/>
            <person name="Li W."/>
            <person name="Zhang Q.J."/>
            <person name="Zhang Y."/>
            <person name="Li K."/>
            <person name="Lu H.F."/>
            <person name="Shi C."/>
            <person name="Zhu S.T."/>
            <person name="Xiao Z.Y."/>
            <person name="Nan H."/>
            <person name="Yue Y."/>
            <person name="Zhu X.G."/>
            <person name="Wu Y."/>
            <person name="Hong X.N."/>
            <person name="Fan G.Y."/>
            <person name="Tong Y."/>
            <person name="Zhang D."/>
            <person name="Mao C.L."/>
            <person name="Liu Y.L."/>
            <person name="Hao S.J."/>
            <person name="Liu W.Q."/>
            <person name="Lv M.Q."/>
            <person name="Zhang H.B."/>
            <person name="Liu Y."/>
            <person name="Hu-Tang G.R."/>
            <person name="Wang J.P."/>
            <person name="Wang J.H."/>
            <person name="Sun Y.H."/>
            <person name="Ni S.B."/>
            <person name="Chen W.B."/>
            <person name="Zhang X.C."/>
            <person name="Jiao Y.N."/>
            <person name="Eichler E.E."/>
            <person name="Li G.H."/>
            <person name="Liu X."/>
            <person name="Gao L.Z."/>
        </authorList>
    </citation>
    <scope>NUCLEOTIDE SEQUENCE [LARGE SCALE GENOMIC DNA]</scope>
    <source>
        <strain evidence="14">cv. GT1</strain>
        <tissue evidence="13">Leaf</tissue>
    </source>
</reference>
<proteinExistence type="inferred from homology"/>
<comment type="similarity">
    <text evidence="2">Belongs to the RLP family.</text>
</comment>
<evidence type="ECO:0000256" key="8">
    <source>
        <dbReference type="ARBA" id="ARBA00022989"/>
    </source>
</evidence>
<keyword evidence="7" id="KW-0677">Repeat</keyword>
<evidence type="ECO:0000256" key="1">
    <source>
        <dbReference type="ARBA" id="ARBA00004251"/>
    </source>
</evidence>
<dbReference type="PANTHER" id="PTHR48063:SF103">
    <property type="entry name" value="LEUCINE-RICH RECEPTOR-LIKE KINASE FAMILY PROTEIN"/>
    <property type="match status" value="1"/>
</dbReference>
<dbReference type="GO" id="GO:0005886">
    <property type="term" value="C:plasma membrane"/>
    <property type="evidence" value="ECO:0007669"/>
    <property type="project" value="UniProtKB-SubCell"/>
</dbReference>
<evidence type="ECO:0000256" key="11">
    <source>
        <dbReference type="ARBA" id="ARBA00023180"/>
    </source>
</evidence>
<protein>
    <recommendedName>
        <fullName evidence="15">Leucine-rich repeat-containing N-terminal plant-type domain-containing protein</fullName>
    </recommendedName>
</protein>
<keyword evidence="3" id="KW-1003">Cell membrane</keyword>
<dbReference type="InterPro" id="IPR032675">
    <property type="entry name" value="LRR_dom_sf"/>
</dbReference>
<comment type="caution">
    <text evidence="13">The sequence shown here is derived from an EMBL/GenBank/DDBJ whole genome shotgun (WGS) entry which is preliminary data.</text>
</comment>
<dbReference type="Proteomes" id="UP000467840">
    <property type="component" value="Chromosome 7"/>
</dbReference>
<keyword evidence="14" id="KW-1185">Reference proteome</keyword>
<dbReference type="AlphaFoldDB" id="A0A6A6L099"/>
<keyword evidence="6 12" id="KW-0732">Signal</keyword>
<keyword evidence="4" id="KW-0433">Leucine-rich repeat</keyword>
<dbReference type="SUPFAM" id="SSF52058">
    <property type="entry name" value="L domain-like"/>
    <property type="match status" value="2"/>
</dbReference>
<keyword evidence="11" id="KW-0325">Glycoprotein</keyword>
<evidence type="ECO:0000256" key="4">
    <source>
        <dbReference type="ARBA" id="ARBA00022614"/>
    </source>
</evidence>
<keyword evidence="8" id="KW-1133">Transmembrane helix</keyword>
<evidence type="ECO:0000256" key="9">
    <source>
        <dbReference type="ARBA" id="ARBA00023136"/>
    </source>
</evidence>
<name>A0A6A6L099_HEVBR</name>
<dbReference type="Pfam" id="PF00560">
    <property type="entry name" value="LRR_1"/>
    <property type="match status" value="4"/>
</dbReference>
<dbReference type="Pfam" id="PF13855">
    <property type="entry name" value="LRR_8"/>
    <property type="match status" value="2"/>
</dbReference>
<dbReference type="PANTHER" id="PTHR48063">
    <property type="entry name" value="LRR RECEPTOR-LIKE KINASE"/>
    <property type="match status" value="1"/>
</dbReference>
<evidence type="ECO:0000256" key="2">
    <source>
        <dbReference type="ARBA" id="ARBA00009592"/>
    </source>
</evidence>
<feature type="signal peptide" evidence="12">
    <location>
        <begin position="1"/>
        <end position="23"/>
    </location>
</feature>
<dbReference type="FunFam" id="3.80.10.10:FF:000095">
    <property type="entry name" value="LRR receptor-like serine/threonine-protein kinase GSO1"/>
    <property type="match status" value="1"/>
</dbReference>
<keyword evidence="10" id="KW-0675">Receptor</keyword>
<dbReference type="SMART" id="SM00369">
    <property type="entry name" value="LRR_TYP"/>
    <property type="match status" value="10"/>
</dbReference>
<dbReference type="InterPro" id="IPR046956">
    <property type="entry name" value="RLP23-like"/>
</dbReference>
<accession>A0A6A6L099</accession>
<dbReference type="EMBL" id="JAAGAX010000013">
    <property type="protein sequence ID" value="KAF2293775.1"/>
    <property type="molecule type" value="Genomic_DNA"/>
</dbReference>
<keyword evidence="9" id="KW-0472">Membrane</keyword>
<dbReference type="InterPro" id="IPR001611">
    <property type="entry name" value="Leu-rich_rpt"/>
</dbReference>
<comment type="subcellular location">
    <subcellularLocation>
        <location evidence="1">Cell membrane</location>
        <topology evidence="1">Single-pass type I membrane protein</topology>
    </subcellularLocation>
</comment>
<evidence type="ECO:0000313" key="13">
    <source>
        <dbReference type="EMBL" id="KAF2293775.1"/>
    </source>
</evidence>
<evidence type="ECO:0000256" key="3">
    <source>
        <dbReference type="ARBA" id="ARBA00022475"/>
    </source>
</evidence>
<feature type="chain" id="PRO_5025372653" description="Leucine-rich repeat-containing N-terminal plant-type domain-containing protein" evidence="12">
    <location>
        <begin position="24"/>
        <end position="806"/>
    </location>
</feature>
<gene>
    <name evidence="13" type="ORF">GH714_004623</name>
</gene>
<sequence>MGSKFCELLTMLFTLLSFLVVLGIEHSWAVAAQKVQCIDGQLRNSLLGLPYLSYLDLSLIDFNRMPIPEFIGSLSNLKYLNLSNANFKGIVPDHLGNLSGLQSLDLSGNSFSLKANNLDWLSGIGHSWAVAALKVQCIDAGEDCCKWSGVGCNNRTGHVITLDLHSSDSSGVLKGIVPDHLGNLSSLQHLDLSGNSFSLKANNLDWLSGLSSLEVLDLGGVDLSNAVNWLHAINLLPSLTELSFFSCQLPILQQSLSFVNFTSLNVLDLSYNSFHSTVPKWLVESSYTLHHLNLTRCQLQGSIPDAFVNFTSLTVLDFSYNNLQGSIPPTLGLIQEHQRIKHSPLRELYLSYNKLNGPLEKILPQFSELVVLEVASNSLQGLITEVHLQNFSSLRVLDLSGNQLILNMSSNWTPAFQLQTLAMQILDLSFNRLGGELPDLSSKASLITLHLIENVFSGYLPHFPPNMVSLDVAGNEFFGPISTICDMMNEHNALLILILAENHLSGHLPDCWTYGKSLRYLDLSSNNFSGELPQSLMNCTNLSYLVLAENALSGRIPAWLGESLQNLVVLDLGSNVFEGNIPWQLCQLKYIMVLSLSSNLLSGRIPRCVNNFQVLAEKEAEPSHGYYLYLRYAKVELKKVMWIDSQRHGLQGECRSGNIEQGGQSHGIEEEDRHGFEDMPTFYISVAIGFFTGIGHSWAVAALKVQCIDVKGQLRESLLGLPYLSYLDLSSIDFNQVPIPEFIGSLSNLKYLDLSNANFKGIVPDHLGNLSSLQHLDLSGNSFSLKANNLDWLSGLSSLEVLDLGV</sequence>